<accession>A0AAD9VBK5</accession>
<dbReference type="SMART" id="SM00408">
    <property type="entry name" value="IGc2"/>
    <property type="match status" value="2"/>
</dbReference>
<dbReference type="CDD" id="cd00096">
    <property type="entry name" value="Ig"/>
    <property type="match status" value="1"/>
</dbReference>
<dbReference type="InterPro" id="IPR001309">
    <property type="entry name" value="Pept_C14_p20"/>
</dbReference>
<comment type="caution">
    <text evidence="3">The sequence shown here is derived from an EMBL/GenBank/DDBJ whole genome shotgun (WGS) entry which is preliminary data.</text>
</comment>
<dbReference type="InterPro" id="IPR011029">
    <property type="entry name" value="DEATH-like_dom_sf"/>
</dbReference>
<dbReference type="InterPro" id="IPR029030">
    <property type="entry name" value="Caspase-like_dom_sf"/>
</dbReference>
<feature type="domain" description="Ig-like" evidence="2">
    <location>
        <begin position="180"/>
        <end position="255"/>
    </location>
</feature>
<dbReference type="InterPro" id="IPR033540">
    <property type="entry name" value="MALT1_IG-like_dom_sf"/>
</dbReference>
<dbReference type="Gene3D" id="2.60.40.10">
    <property type="entry name" value="Immunoglobulins"/>
    <property type="match status" value="2"/>
</dbReference>
<dbReference type="PANTHER" id="PTHR22576">
    <property type="entry name" value="MUCOSA ASSOCIATED LYMPHOID TISSUE LYMPHOMA TRANSLOCATION PROTEIN 1/PARACASPASE"/>
    <property type="match status" value="1"/>
</dbReference>
<dbReference type="Gene3D" id="2.60.40.3360">
    <property type="match status" value="1"/>
</dbReference>
<feature type="domain" description="Ig-like" evidence="2">
    <location>
        <begin position="40"/>
        <end position="157"/>
    </location>
</feature>
<dbReference type="SUPFAM" id="SSF47986">
    <property type="entry name" value="DEATH domain"/>
    <property type="match status" value="1"/>
</dbReference>
<dbReference type="InterPro" id="IPR007110">
    <property type="entry name" value="Ig-like_dom"/>
</dbReference>
<dbReference type="EMBL" id="JARQWQ010000013">
    <property type="protein sequence ID" value="KAK2567935.1"/>
    <property type="molecule type" value="Genomic_DNA"/>
</dbReference>
<dbReference type="SUPFAM" id="SSF48726">
    <property type="entry name" value="Immunoglobulin"/>
    <property type="match status" value="2"/>
</dbReference>
<feature type="domain" description="Caspase family p20" evidence="1">
    <location>
        <begin position="275"/>
        <end position="407"/>
    </location>
</feature>
<evidence type="ECO:0000313" key="3">
    <source>
        <dbReference type="EMBL" id="KAK2567935.1"/>
    </source>
</evidence>
<dbReference type="InterPro" id="IPR052039">
    <property type="entry name" value="Caspase-related_regulators"/>
</dbReference>
<reference evidence="3" key="1">
    <citation type="journal article" date="2023" name="G3 (Bethesda)">
        <title>Whole genome assembly and annotation of the endangered Caribbean coral Acropora cervicornis.</title>
        <authorList>
            <person name="Selwyn J.D."/>
            <person name="Vollmer S.V."/>
        </authorList>
    </citation>
    <scope>NUCLEOTIDE SEQUENCE</scope>
    <source>
        <strain evidence="3">K2</strain>
    </source>
</reference>
<dbReference type="SUPFAM" id="SSF52129">
    <property type="entry name" value="Caspase-like"/>
    <property type="match status" value="1"/>
</dbReference>
<gene>
    <name evidence="3" type="ORF">P5673_007828</name>
</gene>
<dbReference type="Proteomes" id="UP001249851">
    <property type="component" value="Unassembled WGS sequence"/>
</dbReference>
<dbReference type="Gene3D" id="3.40.50.1460">
    <property type="match status" value="1"/>
</dbReference>
<dbReference type="InterPro" id="IPR003599">
    <property type="entry name" value="Ig_sub"/>
</dbReference>
<dbReference type="SMART" id="SM00409">
    <property type="entry name" value="IG"/>
    <property type="match status" value="2"/>
</dbReference>
<name>A0AAD9VBK5_ACRCE</name>
<evidence type="ECO:0000259" key="1">
    <source>
        <dbReference type="PROSITE" id="PS50208"/>
    </source>
</evidence>
<evidence type="ECO:0000259" key="2">
    <source>
        <dbReference type="PROSITE" id="PS50835"/>
    </source>
</evidence>
<protein>
    <submittedName>
        <fullName evidence="3">Mucosa-associated lymphoid tissue lymphoma translocation protein 1-like protein</fullName>
    </submittedName>
</protein>
<dbReference type="Pfam" id="PF13927">
    <property type="entry name" value="Ig_3"/>
    <property type="match status" value="2"/>
</dbReference>
<dbReference type="PROSITE" id="PS50835">
    <property type="entry name" value="IG_LIKE"/>
    <property type="match status" value="2"/>
</dbReference>
<dbReference type="Pfam" id="PF00656">
    <property type="entry name" value="Peptidase_C14"/>
    <property type="match status" value="1"/>
</dbReference>
<dbReference type="Gene3D" id="1.10.533.10">
    <property type="entry name" value="Death Domain, Fas"/>
    <property type="match status" value="1"/>
</dbReference>
<dbReference type="InterPro" id="IPR013783">
    <property type="entry name" value="Ig-like_fold"/>
</dbReference>
<dbReference type="GO" id="GO:0004197">
    <property type="term" value="F:cysteine-type endopeptidase activity"/>
    <property type="evidence" value="ECO:0007669"/>
    <property type="project" value="InterPro"/>
</dbReference>
<evidence type="ECO:0000313" key="4">
    <source>
        <dbReference type="Proteomes" id="UP001249851"/>
    </source>
</evidence>
<dbReference type="InterPro" id="IPR003598">
    <property type="entry name" value="Ig_sub2"/>
</dbReference>
<reference evidence="3" key="2">
    <citation type="journal article" date="2023" name="Science">
        <title>Genomic signatures of disease resistance in endangered staghorn corals.</title>
        <authorList>
            <person name="Vollmer S.V."/>
            <person name="Selwyn J.D."/>
            <person name="Despard B.A."/>
            <person name="Roesel C.L."/>
        </authorList>
    </citation>
    <scope>NUCLEOTIDE SEQUENCE</scope>
    <source>
        <tissue evidence="3">Whole Organism</tissue>
    </source>
</reference>
<dbReference type="PROSITE" id="PS50208">
    <property type="entry name" value="CASPASE_P20"/>
    <property type="match status" value="1"/>
</dbReference>
<dbReference type="GO" id="GO:0006508">
    <property type="term" value="P:proteolysis"/>
    <property type="evidence" value="ECO:0007669"/>
    <property type="project" value="InterPro"/>
</dbReference>
<organism evidence="3 4">
    <name type="scientific">Acropora cervicornis</name>
    <name type="common">Staghorn coral</name>
    <dbReference type="NCBI Taxonomy" id="6130"/>
    <lineage>
        <taxon>Eukaryota</taxon>
        <taxon>Metazoa</taxon>
        <taxon>Cnidaria</taxon>
        <taxon>Anthozoa</taxon>
        <taxon>Hexacorallia</taxon>
        <taxon>Scleractinia</taxon>
        <taxon>Astrocoeniina</taxon>
        <taxon>Acroporidae</taxon>
        <taxon>Acropora</taxon>
    </lineage>
</organism>
<sequence>MDFLSYQIRKLPYGVLKKLADQLDMLDSTRNWKSLISVMPDIDSYTPLQVSAFERQGQRPGGSPAMALLNDLGQQCKTTRQLVVWLKKIENDDALEILGYVGFPKPQYQWYKDGQVIQDGIDMELNIDHAEMKDSGMYKCIVSNQTHTVKSNPVEVQVLPFAQNGLDAQRSLPPQAKHPPVIIQQPQSCYVPVGHPLSLSCEVVESPVAYQWYKDGFLLLGETGPVLEFQPFYYRHEGNYTCRLYFPMGMDLSISIQYMADQPILNKKSDFPTAADKIALVIGNRDYVHLPLDESPLVHTCSDAKMLASILRKPEMGFKVISLMNLTRDEMTKALKKFYSLLGEGVYGLLYFAGHGFEQGGQNYLVPVDTGDWIPEKAVCAQKVLKEMNKFRTELIVFLLDICRKRANVDTSFTLECHDFPHDAQAVLGFATCPQSEAYERRQDPNGMYMKHLLKHITKDVKVEDVLHEVAGDVEAEVESNQWINRQRPQYHTTTTRSYSLCDQIAPDQRLPHKREIEIDSGIWIELFFEHLNWLSNAVVICLRVAELGEATMCEANLNYDSLPKDVQNIHFHQTTTNVLRQVVQNSPEAENGIVARAWRDGAGRESPSKCPVESISDIYNIQRLKQPLGLTITVKYVLNGSHEERTKHIVEVFHSKEFGIAAAFFND</sequence>
<dbReference type="InterPro" id="IPR036179">
    <property type="entry name" value="Ig-like_dom_sf"/>
</dbReference>
<dbReference type="AlphaFoldDB" id="A0AAD9VBK5"/>
<keyword evidence="4" id="KW-1185">Reference proteome</keyword>
<dbReference type="PANTHER" id="PTHR22576:SF37">
    <property type="entry name" value="MUCOSA-ASSOCIATED LYMPHOID TISSUE LYMPHOMA TRANSLOCATION PROTEIN 1"/>
    <property type="match status" value="1"/>
</dbReference>
<proteinExistence type="predicted"/>
<dbReference type="InterPro" id="IPR011600">
    <property type="entry name" value="Pept_C14_caspase"/>
</dbReference>